<name>C0EAJ2_9FIRM</name>
<feature type="compositionally biased region" description="Basic and acidic residues" evidence="1">
    <location>
        <begin position="29"/>
        <end position="40"/>
    </location>
</feature>
<reference evidence="2 3" key="2">
    <citation type="submission" date="2009-02" db="EMBL/GenBank/DDBJ databases">
        <title>Draft genome sequence of Clostridium methylpentosum (DSM 5476).</title>
        <authorList>
            <person name="Sudarsanam P."/>
            <person name="Ley R."/>
            <person name="Guruge J."/>
            <person name="Turnbaugh P.J."/>
            <person name="Mahowald M."/>
            <person name="Liep D."/>
            <person name="Gordon J."/>
        </authorList>
    </citation>
    <scope>NUCLEOTIDE SEQUENCE [LARGE SCALE GENOMIC DNA]</scope>
    <source>
        <strain evidence="2 3">DSM 5476</strain>
    </source>
</reference>
<protein>
    <submittedName>
        <fullName evidence="2">Uncharacterized protein</fullName>
    </submittedName>
</protein>
<keyword evidence="3" id="KW-1185">Reference proteome</keyword>
<accession>C0EAJ2</accession>
<dbReference type="EMBL" id="ACEC01000032">
    <property type="protein sequence ID" value="EEG31537.1"/>
    <property type="molecule type" value="Genomic_DNA"/>
</dbReference>
<feature type="compositionally biased region" description="Polar residues" evidence="1">
    <location>
        <begin position="1"/>
        <end position="11"/>
    </location>
</feature>
<feature type="region of interest" description="Disordered" evidence="1">
    <location>
        <begin position="1"/>
        <end position="40"/>
    </location>
</feature>
<evidence type="ECO:0000313" key="2">
    <source>
        <dbReference type="EMBL" id="EEG31537.1"/>
    </source>
</evidence>
<dbReference type="HOGENOM" id="CLU_3287461_0_0_9"/>
<evidence type="ECO:0000313" key="3">
    <source>
        <dbReference type="Proteomes" id="UP000003340"/>
    </source>
</evidence>
<organism evidence="2 3">
    <name type="scientific">[Clostridium] methylpentosum DSM 5476</name>
    <dbReference type="NCBI Taxonomy" id="537013"/>
    <lineage>
        <taxon>Bacteria</taxon>
        <taxon>Bacillati</taxon>
        <taxon>Bacillota</taxon>
        <taxon>Clostridia</taxon>
        <taxon>Eubacteriales</taxon>
        <taxon>Oscillospiraceae</taxon>
        <taxon>Oscillospiraceae incertae sedis</taxon>
    </lineage>
</organism>
<dbReference type="AlphaFoldDB" id="C0EAJ2"/>
<gene>
    <name evidence="2" type="ORF">CLOSTMETH_00847</name>
</gene>
<reference evidence="2 3" key="1">
    <citation type="submission" date="2009-01" db="EMBL/GenBank/DDBJ databases">
        <authorList>
            <person name="Fulton L."/>
            <person name="Clifton S."/>
            <person name="Fulton B."/>
            <person name="Xu J."/>
            <person name="Minx P."/>
            <person name="Pepin K.H."/>
            <person name="Johnson M."/>
            <person name="Bhonagiri V."/>
            <person name="Nash W.E."/>
            <person name="Mardis E.R."/>
            <person name="Wilson R.K."/>
        </authorList>
    </citation>
    <scope>NUCLEOTIDE SEQUENCE [LARGE SCALE GENOMIC DNA]</scope>
    <source>
        <strain evidence="2 3">DSM 5476</strain>
    </source>
</reference>
<comment type="caution">
    <text evidence="2">The sequence shown here is derived from an EMBL/GenBank/DDBJ whole genome shotgun (WGS) entry which is preliminary data.</text>
</comment>
<proteinExistence type="predicted"/>
<evidence type="ECO:0000256" key="1">
    <source>
        <dbReference type="SAM" id="MobiDB-lite"/>
    </source>
</evidence>
<dbReference type="Proteomes" id="UP000003340">
    <property type="component" value="Unassembled WGS sequence"/>
</dbReference>
<sequence>MKDQTSRTQVAVRTAENGGKAFPPSGNRLEGRSRTTERQI</sequence>